<proteinExistence type="predicted"/>
<keyword evidence="2" id="KW-1185">Reference proteome</keyword>
<organism evidence="1 2">
    <name type="scientific">Ixodes persulcatus</name>
    <name type="common">Taiga tick</name>
    <dbReference type="NCBI Taxonomy" id="34615"/>
    <lineage>
        <taxon>Eukaryota</taxon>
        <taxon>Metazoa</taxon>
        <taxon>Ecdysozoa</taxon>
        <taxon>Arthropoda</taxon>
        <taxon>Chelicerata</taxon>
        <taxon>Arachnida</taxon>
        <taxon>Acari</taxon>
        <taxon>Parasitiformes</taxon>
        <taxon>Ixodida</taxon>
        <taxon>Ixodoidea</taxon>
        <taxon>Ixodidae</taxon>
        <taxon>Ixodinae</taxon>
        <taxon>Ixodes</taxon>
    </lineage>
</organism>
<sequence>MMVRDRPAIQIVDGFRLPGFYSEEVYWSGLRYQPEESDIILVTFPKCGTHWVLEIVQACFRVCRGVTPGWSSLEKHGMDGILKADRPRIICTHLPFHLASFSPSTKYIYVARNPKDCCVSFYHHTKELTDYCFQDGTFEEYFEIFIEGLTDNGSYYENLLSWYAKKDEPNVLFLTYESIHADMKESVLKIAGFIDDELAKKLAEDEEKLKAVFETTTWRRWSLVVKLLLWLQFICRTTDYPGCRPGRASKVAACLYSSSDSLHRRGCAREDVQRALQTEVPINMTTPGERTVSYDAVARRPPQAPHPAKPGASSTFHSNAAVSPIPRRTRRRIPAYGERPTDARYHCGEADHIYPGCPCRRLGLRRFRANDPRPKHEERPRDIEEFLRLSPSSEPSLCHESR</sequence>
<evidence type="ECO:0000313" key="1">
    <source>
        <dbReference type="EMBL" id="KAG0438265.1"/>
    </source>
</evidence>
<reference evidence="1 2" key="1">
    <citation type="journal article" date="2020" name="Cell">
        <title>Large-Scale Comparative Analyses of Tick Genomes Elucidate Their Genetic Diversity and Vector Capacities.</title>
        <authorList>
            <consortium name="Tick Genome and Microbiome Consortium (TIGMIC)"/>
            <person name="Jia N."/>
            <person name="Wang J."/>
            <person name="Shi W."/>
            <person name="Du L."/>
            <person name="Sun Y."/>
            <person name="Zhan W."/>
            <person name="Jiang J.F."/>
            <person name="Wang Q."/>
            <person name="Zhang B."/>
            <person name="Ji P."/>
            <person name="Bell-Sakyi L."/>
            <person name="Cui X.M."/>
            <person name="Yuan T.T."/>
            <person name="Jiang B.G."/>
            <person name="Yang W.F."/>
            <person name="Lam T.T."/>
            <person name="Chang Q.C."/>
            <person name="Ding S.J."/>
            <person name="Wang X.J."/>
            <person name="Zhu J.G."/>
            <person name="Ruan X.D."/>
            <person name="Zhao L."/>
            <person name="Wei J.T."/>
            <person name="Ye R.Z."/>
            <person name="Que T.C."/>
            <person name="Du C.H."/>
            <person name="Zhou Y.H."/>
            <person name="Cheng J.X."/>
            <person name="Dai P.F."/>
            <person name="Guo W.B."/>
            <person name="Han X.H."/>
            <person name="Huang E.J."/>
            <person name="Li L.F."/>
            <person name="Wei W."/>
            <person name="Gao Y.C."/>
            <person name="Liu J.Z."/>
            <person name="Shao H.Z."/>
            <person name="Wang X."/>
            <person name="Wang C.C."/>
            <person name="Yang T.C."/>
            <person name="Huo Q.B."/>
            <person name="Li W."/>
            <person name="Chen H.Y."/>
            <person name="Chen S.E."/>
            <person name="Zhou L.G."/>
            <person name="Ni X.B."/>
            <person name="Tian J.H."/>
            <person name="Sheng Y."/>
            <person name="Liu T."/>
            <person name="Pan Y.S."/>
            <person name="Xia L.Y."/>
            <person name="Li J."/>
            <person name="Zhao F."/>
            <person name="Cao W.C."/>
        </authorList>
    </citation>
    <scope>NUCLEOTIDE SEQUENCE [LARGE SCALE GENOMIC DNA]</scope>
    <source>
        <strain evidence="1">Iper-2018</strain>
    </source>
</reference>
<accession>A0AC60QP78</accession>
<protein>
    <submittedName>
        <fullName evidence="1">Uncharacterized protein</fullName>
    </submittedName>
</protein>
<comment type="caution">
    <text evidence="1">The sequence shown here is derived from an EMBL/GenBank/DDBJ whole genome shotgun (WGS) entry which is preliminary data.</text>
</comment>
<gene>
    <name evidence="1" type="ORF">HPB47_017088</name>
</gene>
<dbReference type="EMBL" id="JABSTQ010005926">
    <property type="protein sequence ID" value="KAG0438265.1"/>
    <property type="molecule type" value="Genomic_DNA"/>
</dbReference>
<dbReference type="Proteomes" id="UP000805193">
    <property type="component" value="Unassembled WGS sequence"/>
</dbReference>
<name>A0AC60QP78_IXOPE</name>
<evidence type="ECO:0000313" key="2">
    <source>
        <dbReference type="Proteomes" id="UP000805193"/>
    </source>
</evidence>